<proteinExistence type="predicted"/>
<accession>A0A9N8EFG3</accession>
<dbReference type="AlphaFoldDB" id="A0A9N8EFG3"/>
<name>A0A9N8EFG3_9STRA</name>
<evidence type="ECO:0000313" key="2">
    <source>
        <dbReference type="EMBL" id="CAB9519783.1"/>
    </source>
</evidence>
<sequence length="122" mass="12962">MPPVVLDSRRQVGGVCWAQAKHVSRDSGRIFGAAASTTWLKGTVLSVDKRRGNVNAKRDTTFIRALYKVGDTEKDVEIAMQSLKAADPTANPTPEPTSVEGNGNPPPAVPPPPPPPPPTTKK</sequence>
<feature type="region of interest" description="Disordered" evidence="1">
    <location>
        <begin position="82"/>
        <end position="122"/>
    </location>
</feature>
<organism evidence="2 3">
    <name type="scientific">Seminavis robusta</name>
    <dbReference type="NCBI Taxonomy" id="568900"/>
    <lineage>
        <taxon>Eukaryota</taxon>
        <taxon>Sar</taxon>
        <taxon>Stramenopiles</taxon>
        <taxon>Ochrophyta</taxon>
        <taxon>Bacillariophyta</taxon>
        <taxon>Bacillariophyceae</taxon>
        <taxon>Bacillariophycidae</taxon>
        <taxon>Naviculales</taxon>
        <taxon>Naviculaceae</taxon>
        <taxon>Seminavis</taxon>
    </lineage>
</organism>
<feature type="compositionally biased region" description="Pro residues" evidence="1">
    <location>
        <begin position="104"/>
        <end position="122"/>
    </location>
</feature>
<evidence type="ECO:0000313" key="3">
    <source>
        <dbReference type="Proteomes" id="UP001153069"/>
    </source>
</evidence>
<dbReference type="Proteomes" id="UP001153069">
    <property type="component" value="Unassembled WGS sequence"/>
</dbReference>
<dbReference type="EMBL" id="CAICTM010001044">
    <property type="protein sequence ID" value="CAB9519783.1"/>
    <property type="molecule type" value="Genomic_DNA"/>
</dbReference>
<comment type="caution">
    <text evidence="2">The sequence shown here is derived from an EMBL/GenBank/DDBJ whole genome shotgun (WGS) entry which is preliminary data.</text>
</comment>
<gene>
    <name evidence="2" type="ORF">SEMRO_1046_G235090.1</name>
</gene>
<reference evidence="2" key="1">
    <citation type="submission" date="2020-06" db="EMBL/GenBank/DDBJ databases">
        <authorList>
            <consortium name="Plant Systems Biology data submission"/>
        </authorList>
    </citation>
    <scope>NUCLEOTIDE SEQUENCE</scope>
    <source>
        <strain evidence="2">D6</strain>
    </source>
</reference>
<evidence type="ECO:0000256" key="1">
    <source>
        <dbReference type="SAM" id="MobiDB-lite"/>
    </source>
</evidence>
<protein>
    <submittedName>
        <fullName evidence="2">Uncharacterized protein</fullName>
    </submittedName>
</protein>
<keyword evidence="3" id="KW-1185">Reference proteome</keyword>